<keyword evidence="2 4" id="KW-0238">DNA-binding</keyword>
<evidence type="ECO:0000256" key="4">
    <source>
        <dbReference type="PROSITE-ProRule" id="PRU00335"/>
    </source>
</evidence>
<dbReference type="InterPro" id="IPR009057">
    <property type="entry name" value="Homeodomain-like_sf"/>
</dbReference>
<dbReference type="GO" id="GO:0003700">
    <property type="term" value="F:DNA-binding transcription factor activity"/>
    <property type="evidence" value="ECO:0007669"/>
    <property type="project" value="TreeGrafter"/>
</dbReference>
<evidence type="ECO:0000256" key="3">
    <source>
        <dbReference type="ARBA" id="ARBA00023163"/>
    </source>
</evidence>
<name>A0A9E6XXI0_9ACTN</name>
<dbReference type="InterPro" id="IPR001647">
    <property type="entry name" value="HTH_TetR"/>
</dbReference>
<dbReference type="RefSeq" id="WP_259315284.1">
    <property type="nucleotide sequence ID" value="NZ_CP087164.1"/>
</dbReference>
<feature type="domain" description="HTH tetR-type" evidence="5">
    <location>
        <begin position="17"/>
        <end position="77"/>
    </location>
</feature>
<evidence type="ECO:0000259" key="5">
    <source>
        <dbReference type="PROSITE" id="PS50977"/>
    </source>
</evidence>
<accession>A0A9E6XXI0</accession>
<dbReference type="PROSITE" id="PS50977">
    <property type="entry name" value="HTH_TETR_2"/>
    <property type="match status" value="1"/>
</dbReference>
<keyword evidence="7" id="KW-1185">Reference proteome</keyword>
<evidence type="ECO:0000256" key="2">
    <source>
        <dbReference type="ARBA" id="ARBA00023125"/>
    </source>
</evidence>
<dbReference type="KEGG" id="sbae:DSM104329_01994"/>
<keyword evidence="3" id="KW-0804">Transcription</keyword>
<dbReference type="Pfam" id="PF00440">
    <property type="entry name" value="TetR_N"/>
    <property type="match status" value="1"/>
</dbReference>
<dbReference type="InterPro" id="IPR050109">
    <property type="entry name" value="HTH-type_TetR-like_transc_reg"/>
</dbReference>
<organism evidence="6 7">
    <name type="scientific">Capillimicrobium parvum</name>
    <dbReference type="NCBI Taxonomy" id="2884022"/>
    <lineage>
        <taxon>Bacteria</taxon>
        <taxon>Bacillati</taxon>
        <taxon>Actinomycetota</taxon>
        <taxon>Thermoleophilia</taxon>
        <taxon>Solirubrobacterales</taxon>
        <taxon>Capillimicrobiaceae</taxon>
        <taxon>Capillimicrobium</taxon>
    </lineage>
</organism>
<dbReference type="Gene3D" id="1.10.357.10">
    <property type="entry name" value="Tetracycline Repressor, domain 2"/>
    <property type="match status" value="1"/>
</dbReference>
<sequence>MPQPPAVARPPRQKRSRESLERALTAAIEVIVDHGWDGFTVAEVSRRAQVSVGSLYARFGSKEDLFIAAQERYLHGIDEECSAYFTDAKWAQLSPRETVAAAVQGVSDSIERHGGFLRGLMLRAVVDPEVSAHGSPSIHHLAEAFSAVILVHRDSIRRVDPELAVDVCFRMVFSAFGRRLLYGPVFESPREFSWERFRAEQTRACCAYLLGSGSEDPA</sequence>
<evidence type="ECO:0000256" key="1">
    <source>
        <dbReference type="ARBA" id="ARBA00023015"/>
    </source>
</evidence>
<evidence type="ECO:0000313" key="6">
    <source>
        <dbReference type="EMBL" id="UGS35601.1"/>
    </source>
</evidence>
<protein>
    <recommendedName>
        <fullName evidence="5">HTH tetR-type domain-containing protein</fullName>
    </recommendedName>
</protein>
<gene>
    <name evidence="6" type="ORF">DSM104329_01994</name>
</gene>
<dbReference type="PANTHER" id="PTHR30055">
    <property type="entry name" value="HTH-TYPE TRANSCRIPTIONAL REGULATOR RUTR"/>
    <property type="match status" value="1"/>
</dbReference>
<keyword evidence="1" id="KW-0805">Transcription regulation</keyword>
<dbReference type="PANTHER" id="PTHR30055:SF238">
    <property type="entry name" value="MYCOFACTOCIN BIOSYNTHESIS TRANSCRIPTIONAL REGULATOR MFTR-RELATED"/>
    <property type="match status" value="1"/>
</dbReference>
<dbReference type="EMBL" id="CP087164">
    <property type="protein sequence ID" value="UGS35601.1"/>
    <property type="molecule type" value="Genomic_DNA"/>
</dbReference>
<dbReference type="GO" id="GO:0000976">
    <property type="term" value="F:transcription cis-regulatory region binding"/>
    <property type="evidence" value="ECO:0007669"/>
    <property type="project" value="TreeGrafter"/>
</dbReference>
<evidence type="ECO:0000313" key="7">
    <source>
        <dbReference type="Proteomes" id="UP001162834"/>
    </source>
</evidence>
<dbReference type="SUPFAM" id="SSF46689">
    <property type="entry name" value="Homeodomain-like"/>
    <property type="match status" value="1"/>
</dbReference>
<reference evidence="6" key="1">
    <citation type="journal article" date="2022" name="Int. J. Syst. Evol. Microbiol.">
        <title>Pseudomonas aegrilactucae sp. nov. and Pseudomonas morbosilactucae sp. nov., pathogens causing bacterial rot of lettuce in Japan.</title>
        <authorList>
            <person name="Sawada H."/>
            <person name="Fujikawa T."/>
            <person name="Satou M."/>
        </authorList>
    </citation>
    <scope>NUCLEOTIDE SEQUENCE</scope>
    <source>
        <strain evidence="6">0166_1</strain>
    </source>
</reference>
<dbReference type="AlphaFoldDB" id="A0A9E6XXI0"/>
<dbReference type="Proteomes" id="UP001162834">
    <property type="component" value="Chromosome"/>
</dbReference>
<dbReference type="PRINTS" id="PR00455">
    <property type="entry name" value="HTHTETR"/>
</dbReference>
<feature type="DNA-binding region" description="H-T-H motif" evidence="4">
    <location>
        <begin position="40"/>
        <end position="59"/>
    </location>
</feature>
<proteinExistence type="predicted"/>